<dbReference type="GO" id="GO:0004722">
    <property type="term" value="F:protein serine/threonine phosphatase activity"/>
    <property type="evidence" value="ECO:0007669"/>
    <property type="project" value="UniProtKB-EC"/>
</dbReference>
<keyword evidence="3" id="KW-0479">Metal-binding</keyword>
<dbReference type="InterPro" id="IPR050341">
    <property type="entry name" value="PP1_catalytic_subunit"/>
</dbReference>
<dbReference type="SUPFAM" id="SSF56300">
    <property type="entry name" value="Metallo-dependent phosphatases"/>
    <property type="match status" value="1"/>
</dbReference>
<feature type="domain" description="Serine/threonine specific protein phosphatases" evidence="9">
    <location>
        <begin position="43"/>
        <end position="333"/>
    </location>
</feature>
<comment type="caution">
    <text evidence="10">The sequence shown here is derived from an EMBL/GenBank/DDBJ whole genome shotgun (WGS) entry which is preliminary data.</text>
</comment>
<sequence length="568" mass="65385">MNANNRMCQPGCIVYEELNSMIESMLEYAKKKRDDRYVHYEPLTGTQMNAVTHRVKELFLSELTLVDIRKIHQNGVVVVGDLNGGFEDLIAIISRYGFPPNKYYIFLGNYVNIDERRTDTSRPIDSLSTIMFIFLLRLRFASHVTVLRGVNETFVNNMDSRFYKQCEQHGLSWLHARINEAFDEMPLSCTVDGYFLAHGGLTQFAQTKGWLKDVERPIDGEQVIDTLVLNDMLCAQLQLDQAEHFRPSSGGYGFDYSPDSARIMLDALVCHSMISSQQPESSGGSSTQIGEDKWYYTLHSQHTVLPQPDGHMTKTSTVLRLPKNSFEPVFPTSPRGIDRLIDDIRAIGSAHFFDRQNLETTEFPPIPDGDEERTIDYKGLPFSKMVSNQEMSSYFQAVAGEVLWRLRKLDSVFRYTSEYVPLIIDVAKRVITRASAAPWEARLFAAYSERYGNRHRYPIPDVRVFTKERKDILDRKKTIKECFRFLNMSELKAEHSESSESDSSEGDHRPILDFREDDGHIICKHDVLLLKLAKDPVFFTSLMKENPVLAVRMVHYVEKLKPHFFIRP</sequence>
<dbReference type="GO" id="GO:0005737">
    <property type="term" value="C:cytoplasm"/>
    <property type="evidence" value="ECO:0007669"/>
    <property type="project" value="TreeGrafter"/>
</dbReference>
<comment type="catalytic activity">
    <reaction evidence="7">
        <text>O-phospho-L-seryl-[protein] + H2O = L-seryl-[protein] + phosphate</text>
        <dbReference type="Rhea" id="RHEA:20629"/>
        <dbReference type="Rhea" id="RHEA-COMP:9863"/>
        <dbReference type="Rhea" id="RHEA-COMP:11604"/>
        <dbReference type="ChEBI" id="CHEBI:15377"/>
        <dbReference type="ChEBI" id="CHEBI:29999"/>
        <dbReference type="ChEBI" id="CHEBI:43474"/>
        <dbReference type="ChEBI" id="CHEBI:83421"/>
        <dbReference type="EC" id="3.1.3.16"/>
    </reaction>
</comment>
<organism evidence="10 11">
    <name type="scientific">Steinernema hermaphroditum</name>
    <dbReference type="NCBI Taxonomy" id="289476"/>
    <lineage>
        <taxon>Eukaryota</taxon>
        <taxon>Metazoa</taxon>
        <taxon>Ecdysozoa</taxon>
        <taxon>Nematoda</taxon>
        <taxon>Chromadorea</taxon>
        <taxon>Rhabditida</taxon>
        <taxon>Tylenchina</taxon>
        <taxon>Panagrolaimomorpha</taxon>
        <taxon>Strongyloidoidea</taxon>
        <taxon>Steinernematidae</taxon>
        <taxon>Steinernema</taxon>
    </lineage>
</organism>
<accession>A0AA39HCC5</accession>
<dbReference type="GO" id="GO:0005634">
    <property type="term" value="C:nucleus"/>
    <property type="evidence" value="ECO:0007669"/>
    <property type="project" value="TreeGrafter"/>
</dbReference>
<dbReference type="Gene3D" id="3.60.21.10">
    <property type="match status" value="1"/>
</dbReference>
<dbReference type="InterPro" id="IPR029052">
    <property type="entry name" value="Metallo-depent_PP-like"/>
</dbReference>
<evidence type="ECO:0000256" key="4">
    <source>
        <dbReference type="ARBA" id="ARBA00022801"/>
    </source>
</evidence>
<evidence type="ECO:0000313" key="11">
    <source>
        <dbReference type="Proteomes" id="UP001175271"/>
    </source>
</evidence>
<dbReference type="InterPro" id="IPR006186">
    <property type="entry name" value="Ser/Thr-sp_prot-phosphatase"/>
</dbReference>
<evidence type="ECO:0000256" key="5">
    <source>
        <dbReference type="ARBA" id="ARBA00022912"/>
    </source>
</evidence>
<evidence type="ECO:0000256" key="1">
    <source>
        <dbReference type="ARBA" id="ARBA00001936"/>
    </source>
</evidence>
<comment type="cofactor">
    <cofactor evidence="1">
        <name>Mn(2+)</name>
        <dbReference type="ChEBI" id="CHEBI:29035"/>
    </cofactor>
</comment>
<dbReference type="EMBL" id="JAUCMV010000004">
    <property type="protein sequence ID" value="KAK0402626.1"/>
    <property type="molecule type" value="Genomic_DNA"/>
</dbReference>
<name>A0AA39HCC5_9BILA</name>
<keyword evidence="6" id="KW-0464">Manganese</keyword>
<dbReference type="EC" id="3.1.3.16" evidence="2"/>
<comment type="catalytic activity">
    <reaction evidence="8">
        <text>O-phospho-L-threonyl-[protein] + H2O = L-threonyl-[protein] + phosphate</text>
        <dbReference type="Rhea" id="RHEA:47004"/>
        <dbReference type="Rhea" id="RHEA-COMP:11060"/>
        <dbReference type="Rhea" id="RHEA-COMP:11605"/>
        <dbReference type="ChEBI" id="CHEBI:15377"/>
        <dbReference type="ChEBI" id="CHEBI:30013"/>
        <dbReference type="ChEBI" id="CHEBI:43474"/>
        <dbReference type="ChEBI" id="CHEBI:61977"/>
        <dbReference type="EC" id="3.1.3.16"/>
    </reaction>
</comment>
<keyword evidence="11" id="KW-1185">Reference proteome</keyword>
<evidence type="ECO:0000256" key="6">
    <source>
        <dbReference type="ARBA" id="ARBA00023211"/>
    </source>
</evidence>
<evidence type="ECO:0000313" key="10">
    <source>
        <dbReference type="EMBL" id="KAK0402626.1"/>
    </source>
</evidence>
<dbReference type="Pfam" id="PF00149">
    <property type="entry name" value="Metallophos"/>
    <property type="match status" value="1"/>
</dbReference>
<keyword evidence="5" id="KW-0904">Protein phosphatase</keyword>
<dbReference type="PANTHER" id="PTHR11668">
    <property type="entry name" value="SERINE/THREONINE PROTEIN PHOSPHATASE"/>
    <property type="match status" value="1"/>
</dbReference>
<dbReference type="Proteomes" id="UP001175271">
    <property type="component" value="Unassembled WGS sequence"/>
</dbReference>
<evidence type="ECO:0000256" key="3">
    <source>
        <dbReference type="ARBA" id="ARBA00022723"/>
    </source>
</evidence>
<reference evidence="10" key="1">
    <citation type="submission" date="2023-06" db="EMBL/GenBank/DDBJ databases">
        <title>Genomic analysis of the entomopathogenic nematode Steinernema hermaphroditum.</title>
        <authorList>
            <person name="Schwarz E.M."/>
            <person name="Heppert J.K."/>
            <person name="Baniya A."/>
            <person name="Schwartz H.T."/>
            <person name="Tan C.-H."/>
            <person name="Antoshechkin I."/>
            <person name="Sternberg P.W."/>
            <person name="Goodrich-Blair H."/>
            <person name="Dillman A.R."/>
        </authorList>
    </citation>
    <scope>NUCLEOTIDE SEQUENCE</scope>
    <source>
        <strain evidence="10">PS9179</strain>
        <tissue evidence="10">Whole animal</tissue>
    </source>
</reference>
<evidence type="ECO:0000259" key="9">
    <source>
        <dbReference type="SMART" id="SM00156"/>
    </source>
</evidence>
<gene>
    <name evidence="10" type="ORF">QR680_016438</name>
</gene>
<dbReference type="PRINTS" id="PR00114">
    <property type="entry name" value="STPHPHTASE"/>
</dbReference>
<evidence type="ECO:0000256" key="7">
    <source>
        <dbReference type="ARBA" id="ARBA00047761"/>
    </source>
</evidence>
<dbReference type="SMART" id="SM00156">
    <property type="entry name" value="PP2Ac"/>
    <property type="match status" value="1"/>
</dbReference>
<dbReference type="InterPro" id="IPR004843">
    <property type="entry name" value="Calcineurin-like_PHP"/>
</dbReference>
<dbReference type="GO" id="GO:0046872">
    <property type="term" value="F:metal ion binding"/>
    <property type="evidence" value="ECO:0007669"/>
    <property type="project" value="UniProtKB-KW"/>
</dbReference>
<keyword evidence="4" id="KW-0378">Hydrolase</keyword>
<dbReference type="AlphaFoldDB" id="A0AA39HCC5"/>
<proteinExistence type="predicted"/>
<protein>
    <recommendedName>
        <fullName evidence="2">protein-serine/threonine phosphatase</fullName>
        <ecNumber evidence="2">3.1.3.16</ecNumber>
    </recommendedName>
</protein>
<evidence type="ECO:0000256" key="2">
    <source>
        <dbReference type="ARBA" id="ARBA00013081"/>
    </source>
</evidence>
<dbReference type="PANTHER" id="PTHR11668:SF300">
    <property type="entry name" value="SERINE_THREONINE-PROTEIN PHOSPHATASE"/>
    <property type="match status" value="1"/>
</dbReference>
<evidence type="ECO:0000256" key="8">
    <source>
        <dbReference type="ARBA" id="ARBA00048336"/>
    </source>
</evidence>
<dbReference type="CDD" id="cd00144">
    <property type="entry name" value="MPP_PPP_family"/>
    <property type="match status" value="1"/>
</dbReference>